<evidence type="ECO:0000256" key="3">
    <source>
        <dbReference type="ARBA" id="ARBA00011890"/>
    </source>
</evidence>
<name>A0ABV5V245_9MICO</name>
<keyword evidence="5" id="KW-0963">Cytoplasm</keyword>
<evidence type="ECO:0000256" key="5">
    <source>
        <dbReference type="ARBA" id="ARBA00022490"/>
    </source>
</evidence>
<dbReference type="PANTHER" id="PTHR11579:SF0">
    <property type="entry name" value="PROTEIN-L-ISOASPARTATE(D-ASPARTATE) O-METHYLTRANSFERASE"/>
    <property type="match status" value="1"/>
</dbReference>
<dbReference type="InterPro" id="IPR000682">
    <property type="entry name" value="PCMT"/>
</dbReference>
<evidence type="ECO:0000256" key="9">
    <source>
        <dbReference type="ARBA" id="ARBA00030757"/>
    </source>
</evidence>
<organism evidence="12 13">
    <name type="scientific">Ornithinimicrobium kibberense</name>
    <dbReference type="NCBI Taxonomy" id="282060"/>
    <lineage>
        <taxon>Bacteria</taxon>
        <taxon>Bacillati</taxon>
        <taxon>Actinomycetota</taxon>
        <taxon>Actinomycetes</taxon>
        <taxon>Micrococcales</taxon>
        <taxon>Ornithinimicrobiaceae</taxon>
        <taxon>Ornithinimicrobium</taxon>
    </lineage>
</organism>
<evidence type="ECO:0000256" key="1">
    <source>
        <dbReference type="ARBA" id="ARBA00004496"/>
    </source>
</evidence>
<comment type="similarity">
    <text evidence="2">Belongs to the methyltransferase superfamily. L-isoaspartyl/D-aspartyl protein methyltransferase family.</text>
</comment>
<evidence type="ECO:0000256" key="2">
    <source>
        <dbReference type="ARBA" id="ARBA00005369"/>
    </source>
</evidence>
<evidence type="ECO:0000256" key="7">
    <source>
        <dbReference type="ARBA" id="ARBA00022679"/>
    </source>
</evidence>
<comment type="caution">
    <text evidence="12">The sequence shown here is derived from an EMBL/GenBank/DDBJ whole genome shotgun (WGS) entry which is preliminary data.</text>
</comment>
<dbReference type="RefSeq" id="WP_238330225.1">
    <property type="nucleotide sequence ID" value="NZ_JBHMAX010000015.1"/>
</dbReference>
<gene>
    <name evidence="12" type="ORF">ACFFN0_07495</name>
</gene>
<dbReference type="EC" id="2.1.1.77" evidence="3"/>
<dbReference type="PANTHER" id="PTHR11579">
    <property type="entry name" value="PROTEIN-L-ISOASPARTATE O-METHYLTRANSFERASE"/>
    <property type="match status" value="1"/>
</dbReference>
<dbReference type="SUPFAM" id="SSF53335">
    <property type="entry name" value="S-adenosyl-L-methionine-dependent methyltransferases"/>
    <property type="match status" value="1"/>
</dbReference>
<sequence length="194" mass="20617">MFGRRRGAAVRQAMEGTPRADYLPEEARDRAGIDAPVAIGHEATCSQPTTVRTMLELLDVRPGQRVLDVGSGSGWTTAILARLVGPGGSVVGVDVVPELVEDAAARLRRDGLDHAAVRVAGEGELGAPEAAPFDRILVSAMARDLPRPLVDQLADDGLMVLPLEGRLVTVTRVDGEPRVEPAPGWYRFVPLQGS</sequence>
<reference evidence="12 13" key="1">
    <citation type="submission" date="2024-09" db="EMBL/GenBank/DDBJ databases">
        <authorList>
            <person name="Sun Q."/>
            <person name="Mori K."/>
        </authorList>
    </citation>
    <scope>NUCLEOTIDE SEQUENCE [LARGE SCALE GENOMIC DNA]</scope>
    <source>
        <strain evidence="12 13">JCM 12763</strain>
    </source>
</reference>
<dbReference type="Pfam" id="PF01135">
    <property type="entry name" value="PCMT"/>
    <property type="match status" value="1"/>
</dbReference>
<evidence type="ECO:0000256" key="6">
    <source>
        <dbReference type="ARBA" id="ARBA00022603"/>
    </source>
</evidence>
<evidence type="ECO:0000256" key="8">
    <source>
        <dbReference type="ARBA" id="ARBA00022691"/>
    </source>
</evidence>
<evidence type="ECO:0000313" key="12">
    <source>
        <dbReference type="EMBL" id="MFB9731883.1"/>
    </source>
</evidence>
<dbReference type="EMBL" id="JBHMAX010000015">
    <property type="protein sequence ID" value="MFB9731883.1"/>
    <property type="molecule type" value="Genomic_DNA"/>
</dbReference>
<protein>
    <recommendedName>
        <fullName evidence="4">Protein-L-isoaspartate O-methyltransferase</fullName>
        <ecNumber evidence="3">2.1.1.77</ecNumber>
    </recommendedName>
    <alternativeName>
        <fullName evidence="11">L-isoaspartyl protein carboxyl methyltransferase</fullName>
    </alternativeName>
    <alternativeName>
        <fullName evidence="9">Protein L-isoaspartyl methyltransferase</fullName>
    </alternativeName>
    <alternativeName>
        <fullName evidence="10">Protein-beta-aspartate methyltransferase</fullName>
    </alternativeName>
</protein>
<evidence type="ECO:0000313" key="13">
    <source>
        <dbReference type="Proteomes" id="UP001589613"/>
    </source>
</evidence>
<keyword evidence="7" id="KW-0808">Transferase</keyword>
<keyword evidence="13" id="KW-1185">Reference proteome</keyword>
<evidence type="ECO:0000256" key="10">
    <source>
        <dbReference type="ARBA" id="ARBA00031323"/>
    </source>
</evidence>
<evidence type="ECO:0000256" key="11">
    <source>
        <dbReference type="ARBA" id="ARBA00031350"/>
    </source>
</evidence>
<dbReference type="InterPro" id="IPR029063">
    <property type="entry name" value="SAM-dependent_MTases_sf"/>
</dbReference>
<keyword evidence="6" id="KW-0489">Methyltransferase</keyword>
<accession>A0ABV5V245</accession>
<keyword evidence="8" id="KW-0949">S-adenosyl-L-methionine</keyword>
<dbReference type="Proteomes" id="UP001589613">
    <property type="component" value="Unassembled WGS sequence"/>
</dbReference>
<evidence type="ECO:0000256" key="4">
    <source>
        <dbReference type="ARBA" id="ARBA00013346"/>
    </source>
</evidence>
<dbReference type="Gene3D" id="3.40.50.150">
    <property type="entry name" value="Vaccinia Virus protein VP39"/>
    <property type="match status" value="1"/>
</dbReference>
<proteinExistence type="inferred from homology"/>
<comment type="subcellular location">
    <subcellularLocation>
        <location evidence="1">Cytoplasm</location>
    </subcellularLocation>
</comment>